<dbReference type="Proteomes" id="UP001595681">
    <property type="component" value="Unassembled WGS sequence"/>
</dbReference>
<dbReference type="RefSeq" id="WP_380798277.1">
    <property type="nucleotide sequence ID" value="NZ_JBHRVU010000005.1"/>
</dbReference>
<organism evidence="1 2">
    <name type="scientific">Sphingobium rhizovicinum</name>
    <dbReference type="NCBI Taxonomy" id="432308"/>
    <lineage>
        <taxon>Bacteria</taxon>
        <taxon>Pseudomonadati</taxon>
        <taxon>Pseudomonadota</taxon>
        <taxon>Alphaproteobacteria</taxon>
        <taxon>Sphingomonadales</taxon>
        <taxon>Sphingomonadaceae</taxon>
        <taxon>Sphingobium</taxon>
    </lineage>
</organism>
<keyword evidence="2" id="KW-1185">Reference proteome</keyword>
<reference evidence="2" key="1">
    <citation type="journal article" date="2019" name="Int. J. Syst. Evol. Microbiol.">
        <title>The Global Catalogue of Microorganisms (GCM) 10K type strain sequencing project: providing services to taxonomists for standard genome sequencing and annotation.</title>
        <authorList>
            <consortium name="The Broad Institute Genomics Platform"/>
            <consortium name="The Broad Institute Genome Sequencing Center for Infectious Disease"/>
            <person name="Wu L."/>
            <person name="Ma J."/>
        </authorList>
    </citation>
    <scope>NUCLEOTIDE SEQUENCE [LARGE SCALE GENOMIC DNA]</scope>
    <source>
        <strain evidence="2">CCM 7491</strain>
    </source>
</reference>
<dbReference type="SUPFAM" id="SSF159245">
    <property type="entry name" value="AttH-like"/>
    <property type="match status" value="1"/>
</dbReference>
<sequence>MPTPPINDYPWDGAFPETPNWSENFLLAGDDPRAGVGFWLHLGRWRKDLTMFRETTIVRLPDGTTVGNRAIGNGRAAKEGPGGPHYAIRIIEPGRKLTYSYAGGVRRVPAQLMRDGLVLEGPRTPMTYELTFESDADIWDLHKVGGLQDFLPAGHIEQIGRVTGWLQVGKDRFDIDTIANRDHSLGPRDNKDLMNHQWHQGYFENGVSFLLFDAMTRSDGKVVFSEAVVYEGDRLYPGKLEMGWRCDDATRDEEPISFSIHYEKGRLDIETIGYTSNSYSSLTSPNDQYVGVYKSDTDEPTLVLLEQSVKLRLNGSVPGYGCYERTVNGRVMPEE</sequence>
<dbReference type="EMBL" id="JBHRVU010000005">
    <property type="protein sequence ID" value="MFC3443493.1"/>
    <property type="molecule type" value="Genomic_DNA"/>
</dbReference>
<comment type="caution">
    <text evidence="1">The sequence shown here is derived from an EMBL/GenBank/DDBJ whole genome shotgun (WGS) entry which is preliminary data.</text>
</comment>
<proteinExistence type="predicted"/>
<evidence type="ECO:0000313" key="1">
    <source>
        <dbReference type="EMBL" id="MFC3443493.1"/>
    </source>
</evidence>
<accession>A0ABV7NJ25</accession>
<gene>
    <name evidence="1" type="ORF">ACFOKF_20255</name>
</gene>
<evidence type="ECO:0000313" key="2">
    <source>
        <dbReference type="Proteomes" id="UP001595681"/>
    </source>
</evidence>
<name>A0ABV7NJ25_9SPHN</name>
<protein>
    <submittedName>
        <fullName evidence="1">Uncharacterized protein</fullName>
    </submittedName>
</protein>